<proteinExistence type="predicted"/>
<protein>
    <submittedName>
        <fullName evidence="1">Uncharacterized protein</fullName>
    </submittedName>
</protein>
<organism evidence="1 2">
    <name type="scientific">Alligator mississippiensis</name>
    <name type="common">American alligator</name>
    <dbReference type="NCBI Taxonomy" id="8496"/>
    <lineage>
        <taxon>Eukaryota</taxon>
        <taxon>Metazoa</taxon>
        <taxon>Chordata</taxon>
        <taxon>Craniata</taxon>
        <taxon>Vertebrata</taxon>
        <taxon>Euteleostomi</taxon>
        <taxon>Archelosauria</taxon>
        <taxon>Archosauria</taxon>
        <taxon>Crocodylia</taxon>
        <taxon>Alligatoridae</taxon>
        <taxon>Alligatorinae</taxon>
        <taxon>Alligator</taxon>
    </lineage>
</organism>
<name>A0A151MWM3_ALLMI</name>
<sequence>MATVQYSFGRSRWLPKSESQPLAWGPAPFLWLNISTCSAPISLHYGCSDKDFLGRYQLPMINQRYWVMLLCKLILSNSGRHFKLLTDRTYLSRNVQFKGQAWLNERPFCVYATEHFRTSIVSADKKSN</sequence>
<reference evidence="1 2" key="1">
    <citation type="journal article" date="2012" name="Genome Biol.">
        <title>Sequencing three crocodilian genomes to illuminate the evolution of archosaurs and amniotes.</title>
        <authorList>
            <person name="St John J.A."/>
            <person name="Braun E.L."/>
            <person name="Isberg S.R."/>
            <person name="Miles L.G."/>
            <person name="Chong A.Y."/>
            <person name="Gongora J."/>
            <person name="Dalzell P."/>
            <person name="Moran C."/>
            <person name="Bed'hom B."/>
            <person name="Abzhanov A."/>
            <person name="Burgess S.C."/>
            <person name="Cooksey A.M."/>
            <person name="Castoe T.A."/>
            <person name="Crawford N.G."/>
            <person name="Densmore L.D."/>
            <person name="Drew J.C."/>
            <person name="Edwards S.V."/>
            <person name="Faircloth B.C."/>
            <person name="Fujita M.K."/>
            <person name="Greenwold M.J."/>
            <person name="Hoffmann F.G."/>
            <person name="Howard J.M."/>
            <person name="Iguchi T."/>
            <person name="Janes D.E."/>
            <person name="Khan S.Y."/>
            <person name="Kohno S."/>
            <person name="de Koning A.J."/>
            <person name="Lance S.L."/>
            <person name="McCarthy F.M."/>
            <person name="McCormack J.E."/>
            <person name="Merchant M.E."/>
            <person name="Peterson D.G."/>
            <person name="Pollock D.D."/>
            <person name="Pourmand N."/>
            <person name="Raney B.J."/>
            <person name="Roessler K.A."/>
            <person name="Sanford J.R."/>
            <person name="Sawyer R.H."/>
            <person name="Schmidt C.J."/>
            <person name="Triplett E.W."/>
            <person name="Tuberville T.D."/>
            <person name="Venegas-Anaya M."/>
            <person name="Howard J.T."/>
            <person name="Jarvis E.D."/>
            <person name="Guillette L.J.Jr."/>
            <person name="Glenn T.C."/>
            <person name="Green R.E."/>
            <person name="Ray D.A."/>
        </authorList>
    </citation>
    <scope>NUCLEOTIDE SEQUENCE [LARGE SCALE GENOMIC DNA]</scope>
    <source>
        <strain evidence="1">KSC_2009_1</strain>
    </source>
</reference>
<dbReference type="EMBL" id="AKHW03004724">
    <property type="protein sequence ID" value="KYO28936.1"/>
    <property type="molecule type" value="Genomic_DNA"/>
</dbReference>
<dbReference type="AlphaFoldDB" id="A0A151MWM3"/>
<dbReference type="Proteomes" id="UP000050525">
    <property type="component" value="Unassembled WGS sequence"/>
</dbReference>
<accession>A0A151MWM3</accession>
<evidence type="ECO:0000313" key="1">
    <source>
        <dbReference type="EMBL" id="KYO28936.1"/>
    </source>
</evidence>
<evidence type="ECO:0000313" key="2">
    <source>
        <dbReference type="Proteomes" id="UP000050525"/>
    </source>
</evidence>
<keyword evidence="2" id="KW-1185">Reference proteome</keyword>
<comment type="caution">
    <text evidence="1">The sequence shown here is derived from an EMBL/GenBank/DDBJ whole genome shotgun (WGS) entry which is preliminary data.</text>
</comment>
<gene>
    <name evidence="1" type="ORF">Y1Q_0009773</name>
</gene>